<evidence type="ECO:0000313" key="2">
    <source>
        <dbReference type="Proteomes" id="UP001206572"/>
    </source>
</evidence>
<keyword evidence="2" id="KW-1185">Reference proteome</keyword>
<comment type="caution">
    <text evidence="1">The sequence shown here is derived from an EMBL/GenBank/DDBJ whole genome shotgun (WGS) entry which is preliminary data.</text>
</comment>
<organism evidence="1 2">
    <name type="scientific">Massilia agri</name>
    <dbReference type="NCBI Taxonomy" id="1886785"/>
    <lineage>
        <taxon>Bacteria</taxon>
        <taxon>Pseudomonadati</taxon>
        <taxon>Pseudomonadota</taxon>
        <taxon>Betaproteobacteria</taxon>
        <taxon>Burkholderiales</taxon>
        <taxon>Oxalobacteraceae</taxon>
        <taxon>Telluria group</taxon>
        <taxon>Massilia</taxon>
    </lineage>
</organism>
<dbReference type="Proteomes" id="UP001206572">
    <property type="component" value="Unassembled WGS sequence"/>
</dbReference>
<gene>
    <name evidence="1" type="ORF">NX780_08585</name>
</gene>
<dbReference type="InterPro" id="IPR036249">
    <property type="entry name" value="Thioredoxin-like_sf"/>
</dbReference>
<proteinExistence type="predicted"/>
<sequence length="111" mass="12531">MSDMTEDKPFYQHHVFFCMNVREGKDARQSCGNCGAEKAQKHAKKRIKELGLNGAGKVRINQSGCLDRCEEGPVLVVYPEGTWYTYVDNDDIDDIIDTHLVGGKVVERLKI</sequence>
<reference evidence="1 2" key="1">
    <citation type="submission" date="2022-08" db="EMBL/GenBank/DDBJ databases">
        <title>Reclassification of Massilia species as members of the genera Telluria, Duganella, Pseudoduganella, Mokoshia gen. nov. and Zemynaea gen. nov. using orthogonal and non-orthogonal genome-based approaches.</title>
        <authorList>
            <person name="Bowman J.P."/>
        </authorList>
    </citation>
    <scope>NUCLEOTIDE SEQUENCE [LARGE SCALE GENOMIC DNA]</scope>
    <source>
        <strain evidence="1 2">JCM 31661</strain>
    </source>
</reference>
<dbReference type="Gene3D" id="3.40.30.10">
    <property type="entry name" value="Glutaredoxin"/>
    <property type="match status" value="1"/>
</dbReference>
<dbReference type="CDD" id="cd02980">
    <property type="entry name" value="TRX_Fd_family"/>
    <property type="match status" value="1"/>
</dbReference>
<name>A0ABT2AJJ5_9BURK</name>
<protein>
    <submittedName>
        <fullName evidence="1">(2Fe-2S) ferredoxin domain-containing protein</fullName>
    </submittedName>
</protein>
<accession>A0ABT2AJJ5</accession>
<dbReference type="SUPFAM" id="SSF52833">
    <property type="entry name" value="Thioredoxin-like"/>
    <property type="match status" value="1"/>
</dbReference>
<evidence type="ECO:0000313" key="1">
    <source>
        <dbReference type="EMBL" id="MCS0596406.1"/>
    </source>
</evidence>
<dbReference type="EMBL" id="JANUHA010000004">
    <property type="protein sequence ID" value="MCS0596406.1"/>
    <property type="molecule type" value="Genomic_DNA"/>
</dbReference>